<dbReference type="AlphaFoldDB" id="A0A0R1NY02"/>
<accession>A0A0R1NY02</accession>
<dbReference type="PANTHER" id="PTHR34301">
    <property type="entry name" value="DNA-BINDING PROTEIN-RELATED"/>
    <property type="match status" value="1"/>
</dbReference>
<organism evidence="2 3">
    <name type="scientific">Lactobacillus gallinarum DSM 10532 = JCM 2011</name>
    <dbReference type="NCBI Taxonomy" id="1423748"/>
    <lineage>
        <taxon>Bacteria</taxon>
        <taxon>Bacillati</taxon>
        <taxon>Bacillota</taxon>
        <taxon>Bacilli</taxon>
        <taxon>Lactobacillales</taxon>
        <taxon>Lactobacillaceae</taxon>
        <taxon>Lactobacillus</taxon>
    </lineage>
</organism>
<dbReference type="Pfam" id="PF01637">
    <property type="entry name" value="ATPase_2"/>
    <property type="match status" value="1"/>
</dbReference>
<dbReference type="EMBL" id="AZEL01000026">
    <property type="protein sequence ID" value="KRL23220.1"/>
    <property type="molecule type" value="Genomic_DNA"/>
</dbReference>
<feature type="domain" description="ATPase" evidence="1">
    <location>
        <begin position="22"/>
        <end position="155"/>
    </location>
</feature>
<protein>
    <recommendedName>
        <fullName evidence="1">ATPase domain-containing protein</fullName>
    </recommendedName>
</protein>
<dbReference type="GO" id="GO:0005524">
    <property type="term" value="F:ATP binding"/>
    <property type="evidence" value="ECO:0007669"/>
    <property type="project" value="InterPro"/>
</dbReference>
<gene>
    <name evidence="2" type="ORF">FC37_GL000946</name>
</gene>
<dbReference type="Proteomes" id="UP000051311">
    <property type="component" value="Unassembled WGS sequence"/>
</dbReference>
<dbReference type="SUPFAM" id="SSF52540">
    <property type="entry name" value="P-loop containing nucleoside triphosphate hydrolases"/>
    <property type="match status" value="1"/>
</dbReference>
<evidence type="ECO:0000313" key="2">
    <source>
        <dbReference type="EMBL" id="KRL23220.1"/>
    </source>
</evidence>
<dbReference type="eggNOG" id="COG1672">
    <property type="taxonomic scope" value="Bacteria"/>
</dbReference>
<comment type="caution">
    <text evidence="2">The sequence shown here is derived from an EMBL/GenBank/DDBJ whole genome shotgun (WGS) entry which is preliminary data.</text>
</comment>
<dbReference type="PATRIC" id="fig|1423748.3.peg.991"/>
<dbReference type="RefSeq" id="WP_025005531.1">
    <property type="nucleotide sequence ID" value="NZ_AZEL01000026.1"/>
</dbReference>
<sequence length="369" mass="42351">MINMNNPFDPNFGKVPKIYLGRQKIVEDIVQSLESGTGPYQTSMIYGMRGVGKTSLLADITSTLEQKNNWLVIYLAMTNDLLATLIQSIYQEANNTIKKALDRIDGVKFSAFGFELEVHVSNPQSTYQVLLEEMLKVLKKHDQSLLIAIDEVKETPEIVNLASIYQIMVLKEYPINIMMTGVPKNVSELQNNDVLTFLLRSGRVPLGPLDLFDIKYRYQKAFERGNKEIDNNTLMKITKLTKGYAYAFQDLGYYVWQNSDNKVTEESVEKSIPLFKNDLFRNAYTKILSELSPTDRKFLFIMANCPKNIVEISYIREQMKKSSNYISQYRQRLMDSQVIVDAGYGKVTFSLPFMKDFLLEAAELYGIEE</sequence>
<dbReference type="InterPro" id="IPR011579">
    <property type="entry name" value="ATPase_dom"/>
</dbReference>
<dbReference type="OrthoDB" id="1550566at2"/>
<dbReference type="InterPro" id="IPR027417">
    <property type="entry name" value="P-loop_NTPase"/>
</dbReference>
<reference evidence="2 3" key="1">
    <citation type="journal article" date="2015" name="Genome Announc.">
        <title>Expanding the biotechnology potential of lactobacilli through comparative genomics of 213 strains and associated genera.</title>
        <authorList>
            <person name="Sun Z."/>
            <person name="Harris H.M."/>
            <person name="McCann A."/>
            <person name="Guo C."/>
            <person name="Argimon S."/>
            <person name="Zhang W."/>
            <person name="Yang X."/>
            <person name="Jeffery I.B."/>
            <person name="Cooney J.C."/>
            <person name="Kagawa T.F."/>
            <person name="Liu W."/>
            <person name="Song Y."/>
            <person name="Salvetti E."/>
            <person name="Wrobel A."/>
            <person name="Rasinkangas P."/>
            <person name="Parkhill J."/>
            <person name="Rea M.C."/>
            <person name="O'Sullivan O."/>
            <person name="Ritari J."/>
            <person name="Douillard F.P."/>
            <person name="Paul Ross R."/>
            <person name="Yang R."/>
            <person name="Briner A.E."/>
            <person name="Felis G.E."/>
            <person name="de Vos W.M."/>
            <person name="Barrangou R."/>
            <person name="Klaenhammer T.R."/>
            <person name="Caufield P.W."/>
            <person name="Cui Y."/>
            <person name="Zhang H."/>
            <person name="O'Toole P.W."/>
        </authorList>
    </citation>
    <scope>NUCLEOTIDE SEQUENCE [LARGE SCALE GENOMIC DNA]</scope>
    <source>
        <strain evidence="2 3">DSM 10532</strain>
    </source>
</reference>
<dbReference type="STRING" id="1423748.FC37_GL000946"/>
<name>A0A0R1NY02_9LACO</name>
<proteinExistence type="predicted"/>
<dbReference type="Gene3D" id="3.40.50.300">
    <property type="entry name" value="P-loop containing nucleotide triphosphate hydrolases"/>
    <property type="match status" value="1"/>
</dbReference>
<dbReference type="PANTHER" id="PTHR34301:SF8">
    <property type="entry name" value="ATPASE DOMAIN-CONTAINING PROTEIN"/>
    <property type="match status" value="1"/>
</dbReference>
<evidence type="ECO:0000259" key="1">
    <source>
        <dbReference type="Pfam" id="PF01637"/>
    </source>
</evidence>
<evidence type="ECO:0000313" key="3">
    <source>
        <dbReference type="Proteomes" id="UP000051311"/>
    </source>
</evidence>